<proteinExistence type="predicted"/>
<name>A0ABX2FER0_9PSEU</name>
<reference evidence="1 2" key="1">
    <citation type="submission" date="2020-01" db="EMBL/GenBank/DDBJ databases">
        <title>Kibdelosporangium persica a novel Actinomycetes from a hot desert in Iran.</title>
        <authorList>
            <person name="Safaei N."/>
            <person name="Zaburannyi N."/>
            <person name="Mueller R."/>
            <person name="Wink J."/>
        </authorList>
    </citation>
    <scope>NUCLEOTIDE SEQUENCE [LARGE SCALE GENOMIC DNA]</scope>
    <source>
        <strain evidence="1 2">4NS15</strain>
    </source>
</reference>
<accession>A0ABX2FER0</accession>
<keyword evidence="2" id="KW-1185">Reference proteome</keyword>
<evidence type="ECO:0000313" key="1">
    <source>
        <dbReference type="EMBL" id="NRN69772.1"/>
    </source>
</evidence>
<gene>
    <name evidence="1" type="ORF">GC106_70330</name>
</gene>
<comment type="caution">
    <text evidence="1">The sequence shown here is derived from an EMBL/GenBank/DDBJ whole genome shotgun (WGS) entry which is preliminary data.</text>
</comment>
<protein>
    <recommendedName>
        <fullName evidence="3">Pentapeptide repeat-containing protein</fullName>
    </recommendedName>
</protein>
<feature type="non-terminal residue" evidence="1">
    <location>
        <position position="289"/>
    </location>
</feature>
<organism evidence="1 2">
    <name type="scientific">Kibdelosporangium persicum</name>
    <dbReference type="NCBI Taxonomy" id="2698649"/>
    <lineage>
        <taxon>Bacteria</taxon>
        <taxon>Bacillati</taxon>
        <taxon>Actinomycetota</taxon>
        <taxon>Actinomycetes</taxon>
        <taxon>Pseudonocardiales</taxon>
        <taxon>Pseudonocardiaceae</taxon>
        <taxon>Kibdelosporangium</taxon>
    </lineage>
</organism>
<evidence type="ECO:0008006" key="3">
    <source>
        <dbReference type="Google" id="ProtNLM"/>
    </source>
</evidence>
<sequence>MATTADQPQSSLSPVEQRLIEHITCGDVLDLAGDQPVDEAAMRSWDDTRTISASVIRDILRGRHVTDPDPHGLRLRGARIDGRLDLENITSGMWLELVDCFLELGVNARNADLKGLVLSGCRLSHPTEPPLDGDRLTTSAVFLNRTVIDAHAAGGAVRLLGAHLGEQLDCSGARLVNDSGPALDADSLQVGHGMFLNNGFQAIASSDLAAVRLLSAHIAVLDCDTARLVNDSGPALHADNLRVDHGMYLRGGFQATGSSELGAVRLIGAHLGGQLDCSGARLVNDSGPA</sequence>
<evidence type="ECO:0000313" key="2">
    <source>
        <dbReference type="Proteomes" id="UP000763557"/>
    </source>
</evidence>
<dbReference type="EMBL" id="JAAATY010000030">
    <property type="protein sequence ID" value="NRN69772.1"/>
    <property type="molecule type" value="Genomic_DNA"/>
</dbReference>
<dbReference type="Proteomes" id="UP000763557">
    <property type="component" value="Unassembled WGS sequence"/>
</dbReference>